<reference evidence="3" key="1">
    <citation type="submission" date="2017-08" db="EMBL/GenBank/DDBJ databases">
        <authorList>
            <person name="Varghese N."/>
            <person name="Submissions S."/>
        </authorList>
    </citation>
    <scope>NUCLEOTIDE SEQUENCE [LARGE SCALE GENOMIC DNA]</scope>
    <source>
        <strain evidence="3">USBA17B2</strain>
    </source>
</reference>
<dbReference type="AlphaFoldDB" id="A0A285VKB1"/>
<organism evidence="2 3">
    <name type="scientific">Ornithinimicrobium cerasi</name>
    <dbReference type="NCBI Taxonomy" id="2248773"/>
    <lineage>
        <taxon>Bacteria</taxon>
        <taxon>Bacillati</taxon>
        <taxon>Actinomycetota</taxon>
        <taxon>Actinomycetes</taxon>
        <taxon>Micrococcales</taxon>
        <taxon>Ornithinimicrobiaceae</taxon>
        <taxon>Ornithinimicrobium</taxon>
    </lineage>
</organism>
<name>A0A285VKB1_9MICO</name>
<protein>
    <recommendedName>
        <fullName evidence="4">Transmembrane protein</fullName>
    </recommendedName>
</protein>
<evidence type="ECO:0000313" key="3">
    <source>
        <dbReference type="Proteomes" id="UP000219688"/>
    </source>
</evidence>
<dbReference type="Proteomes" id="UP000219688">
    <property type="component" value="Unassembled WGS sequence"/>
</dbReference>
<accession>A0A285VKB1</accession>
<keyword evidence="1" id="KW-0472">Membrane</keyword>
<dbReference type="RefSeq" id="WP_097187429.1">
    <property type="nucleotide sequence ID" value="NZ_OBQK01000003.1"/>
</dbReference>
<dbReference type="EMBL" id="OBQK01000003">
    <property type="protein sequence ID" value="SOC54307.1"/>
    <property type="molecule type" value="Genomic_DNA"/>
</dbReference>
<evidence type="ECO:0008006" key="4">
    <source>
        <dbReference type="Google" id="ProtNLM"/>
    </source>
</evidence>
<feature type="transmembrane region" description="Helical" evidence="1">
    <location>
        <begin position="105"/>
        <end position="128"/>
    </location>
</feature>
<keyword evidence="1" id="KW-1133">Transmembrane helix</keyword>
<evidence type="ECO:0000256" key="1">
    <source>
        <dbReference type="SAM" id="Phobius"/>
    </source>
</evidence>
<gene>
    <name evidence="2" type="ORF">SAMN05421879_10359</name>
</gene>
<keyword evidence="3" id="KW-1185">Reference proteome</keyword>
<sequence>MRWYADSPGRRTRQVLMDLFVVAWVVLWVLVARWVHGLVMTLAAPAEPLRDAGTSLRDRMTEAAATVTEIPLVGDRLDAPFTGAAGVGADLVDAGDTLERSVSTVAMVVSLTTAATPVLLVVLLWLLVRVTWMRRAAALGRDLDDPESIELLALRALVRQHPRRLQAVLADPVGAFRSGDPSSLRALADLELGEVGLRSRR</sequence>
<feature type="transmembrane region" description="Helical" evidence="1">
    <location>
        <begin position="15"/>
        <end position="35"/>
    </location>
</feature>
<keyword evidence="1" id="KW-0812">Transmembrane</keyword>
<proteinExistence type="predicted"/>
<evidence type="ECO:0000313" key="2">
    <source>
        <dbReference type="EMBL" id="SOC54307.1"/>
    </source>
</evidence>